<protein>
    <recommendedName>
        <fullName evidence="2">RsbT co-antagonist protein RsbRD N-terminal domain-containing protein</fullName>
    </recommendedName>
</protein>
<reference evidence="1" key="1">
    <citation type="submission" date="2024-07" db="EMBL/GenBank/DDBJ databases">
        <authorList>
            <person name="Yu S.T."/>
        </authorList>
    </citation>
    <scope>NUCLEOTIDE SEQUENCE</scope>
    <source>
        <strain evidence="1">R44</strain>
    </source>
</reference>
<accession>A0AB39SRJ2</accession>
<evidence type="ECO:0008006" key="2">
    <source>
        <dbReference type="Google" id="ProtNLM"/>
    </source>
</evidence>
<dbReference type="AlphaFoldDB" id="A0AB39SRJ2"/>
<evidence type="ECO:0000313" key="1">
    <source>
        <dbReference type="EMBL" id="XDQ69749.1"/>
    </source>
</evidence>
<organism evidence="1">
    <name type="scientific">Streptomyces sp. R44</name>
    <dbReference type="NCBI Taxonomy" id="3238633"/>
    <lineage>
        <taxon>Bacteria</taxon>
        <taxon>Bacillati</taxon>
        <taxon>Actinomycetota</taxon>
        <taxon>Actinomycetes</taxon>
        <taxon>Kitasatosporales</taxon>
        <taxon>Streptomycetaceae</taxon>
        <taxon>Streptomyces</taxon>
    </lineage>
</organism>
<dbReference type="RefSeq" id="WP_369142493.1">
    <property type="nucleotide sequence ID" value="NZ_CP163444.1"/>
</dbReference>
<gene>
    <name evidence="1" type="ORF">AB5J54_04075</name>
</gene>
<dbReference type="EMBL" id="CP163444">
    <property type="protein sequence ID" value="XDQ69749.1"/>
    <property type="molecule type" value="Genomic_DNA"/>
</dbReference>
<name>A0AB39SRJ2_9ACTN</name>
<proteinExistence type="predicted"/>
<sequence length="174" mass="19113">MPDVYKIMLDAELSKAFDVWSGYLNARTGEDPQVRARLCSTLQSAREAAAEGDLASARALVTEMYDDARDAGLHWAPVQPGPCTADSQARDYAKDELRHVLPVQLREDLDSIAIYLLVAGRRLQAAPGLDAATRQDILYISARAGMALDLAHPTAARRELERLKAIARRCNLVP</sequence>